<dbReference type="Gene3D" id="1.25.40.390">
    <property type="match status" value="1"/>
</dbReference>
<protein>
    <submittedName>
        <fullName evidence="8">RagB/SusD family nutrient uptake outer membrane protein</fullName>
    </submittedName>
</protein>
<dbReference type="SUPFAM" id="SSF48452">
    <property type="entry name" value="TPR-like"/>
    <property type="match status" value="1"/>
</dbReference>
<evidence type="ECO:0000313" key="8">
    <source>
        <dbReference type="EMBL" id="QGY42561.1"/>
    </source>
</evidence>
<feature type="domain" description="SusD-like N-terminal" evidence="7">
    <location>
        <begin position="82"/>
        <end position="212"/>
    </location>
</feature>
<feature type="domain" description="RagB/SusD" evidence="6">
    <location>
        <begin position="304"/>
        <end position="471"/>
    </location>
</feature>
<evidence type="ECO:0000256" key="1">
    <source>
        <dbReference type="ARBA" id="ARBA00004442"/>
    </source>
</evidence>
<dbReference type="PROSITE" id="PS51257">
    <property type="entry name" value="PROKAR_LIPOPROTEIN"/>
    <property type="match status" value="1"/>
</dbReference>
<keyword evidence="9" id="KW-1185">Reference proteome</keyword>
<comment type="subcellular location">
    <subcellularLocation>
        <location evidence="1">Cell outer membrane</location>
    </subcellularLocation>
</comment>
<evidence type="ECO:0000256" key="5">
    <source>
        <dbReference type="ARBA" id="ARBA00023237"/>
    </source>
</evidence>
<accession>A0A6I6JJV5</accession>
<evidence type="ECO:0000259" key="6">
    <source>
        <dbReference type="Pfam" id="PF07980"/>
    </source>
</evidence>
<organism evidence="8 9">
    <name type="scientific">Maribellus comscasis</name>
    <dbReference type="NCBI Taxonomy" id="2681766"/>
    <lineage>
        <taxon>Bacteria</taxon>
        <taxon>Pseudomonadati</taxon>
        <taxon>Bacteroidota</taxon>
        <taxon>Bacteroidia</taxon>
        <taxon>Marinilabiliales</taxon>
        <taxon>Prolixibacteraceae</taxon>
        <taxon>Maribellus</taxon>
    </lineage>
</organism>
<dbReference type="RefSeq" id="WP_158862818.1">
    <property type="nucleotide sequence ID" value="NZ_CP046401.1"/>
</dbReference>
<gene>
    <name evidence="8" type="ORF">GM418_02505</name>
</gene>
<dbReference type="GO" id="GO:0009279">
    <property type="term" value="C:cell outer membrane"/>
    <property type="evidence" value="ECO:0007669"/>
    <property type="project" value="UniProtKB-SubCell"/>
</dbReference>
<dbReference type="InterPro" id="IPR033985">
    <property type="entry name" value="SusD-like_N"/>
</dbReference>
<dbReference type="Proteomes" id="UP000428260">
    <property type="component" value="Chromosome"/>
</dbReference>
<dbReference type="EMBL" id="CP046401">
    <property type="protein sequence ID" value="QGY42561.1"/>
    <property type="molecule type" value="Genomic_DNA"/>
</dbReference>
<dbReference type="Pfam" id="PF07980">
    <property type="entry name" value="SusD_RagB"/>
    <property type="match status" value="1"/>
</dbReference>
<name>A0A6I6JJV5_9BACT</name>
<keyword evidence="5" id="KW-0998">Cell outer membrane</keyword>
<evidence type="ECO:0000256" key="3">
    <source>
        <dbReference type="ARBA" id="ARBA00022729"/>
    </source>
</evidence>
<evidence type="ECO:0000256" key="4">
    <source>
        <dbReference type="ARBA" id="ARBA00023136"/>
    </source>
</evidence>
<dbReference type="Pfam" id="PF14322">
    <property type="entry name" value="SusD-like_3"/>
    <property type="match status" value="1"/>
</dbReference>
<evidence type="ECO:0000313" key="9">
    <source>
        <dbReference type="Proteomes" id="UP000428260"/>
    </source>
</evidence>
<sequence>MKRYFLLLLIIFSFVSCDNLLEEEVYSSLGPSNFYSTAEDAESLLNSAYTSRVGNVQRICMGEAPTEIFMERKGGIYAYFRPMEEFSWNSSHNYLLNAWTQWYTGIFKTNTILDHVPSIDMDEDRKEQILAEARFLRAFFYFSLYDYWGPVPLILTSDTYPSDRPSRPSDDEFVEFVESEFIACSEVLPWTQDEFPRASKGAALGFLTKFYLNNHKWSLAAETAKEIIDSEVHELFKGGTSRADLFDIENEGNSEMIYVQAYSSQNPSNGYHSHAVPDNYTWKYNTLTNYAADFRIPDSFLDTFDPEDQRLDAFIFKYLSTSGDSITLRGTDNVRSFKFPEDPNALGHTSSNDFPLLRYADILLSRAEALNEISGPTQESVDLINEVREAAGISDLQLADYTQETFRDAILAERSWEFHTEGLRRQDLIRQERFISDAVDRGWSAEDYMVLYPIPQSEMDANPNLIQNEGYN</sequence>
<proteinExistence type="inferred from homology"/>
<dbReference type="InterPro" id="IPR012944">
    <property type="entry name" value="SusD_RagB_dom"/>
</dbReference>
<dbReference type="KEGG" id="mcos:GM418_02505"/>
<dbReference type="AlphaFoldDB" id="A0A6I6JJV5"/>
<dbReference type="InterPro" id="IPR011990">
    <property type="entry name" value="TPR-like_helical_dom_sf"/>
</dbReference>
<evidence type="ECO:0000256" key="2">
    <source>
        <dbReference type="ARBA" id="ARBA00006275"/>
    </source>
</evidence>
<keyword evidence="4" id="KW-0472">Membrane</keyword>
<evidence type="ECO:0000259" key="7">
    <source>
        <dbReference type="Pfam" id="PF14322"/>
    </source>
</evidence>
<reference evidence="8 9" key="1">
    <citation type="submission" date="2019-11" db="EMBL/GenBank/DDBJ databases">
        <authorList>
            <person name="Zheng R.K."/>
            <person name="Sun C.M."/>
        </authorList>
    </citation>
    <scope>NUCLEOTIDE SEQUENCE [LARGE SCALE GENOMIC DNA]</scope>
    <source>
        <strain evidence="8 9">WC007</strain>
    </source>
</reference>
<keyword evidence="3" id="KW-0732">Signal</keyword>
<comment type="similarity">
    <text evidence="2">Belongs to the SusD family.</text>
</comment>